<name>A0A5N6FC96_9EURO</name>
<dbReference type="EMBL" id="ML733391">
    <property type="protein sequence ID" value="KAB8226440.1"/>
    <property type="molecule type" value="Genomic_DNA"/>
</dbReference>
<proteinExistence type="predicted"/>
<evidence type="ECO:0000313" key="2">
    <source>
        <dbReference type="EMBL" id="KAB8226440.1"/>
    </source>
</evidence>
<feature type="region of interest" description="Disordered" evidence="1">
    <location>
        <begin position="23"/>
        <end position="44"/>
    </location>
</feature>
<feature type="compositionally biased region" description="Polar residues" evidence="1">
    <location>
        <begin position="162"/>
        <end position="174"/>
    </location>
</feature>
<evidence type="ECO:0000256" key="1">
    <source>
        <dbReference type="SAM" id="MobiDB-lite"/>
    </source>
</evidence>
<feature type="region of interest" description="Disordered" evidence="1">
    <location>
        <begin position="162"/>
        <end position="191"/>
    </location>
</feature>
<reference evidence="2 3" key="1">
    <citation type="submission" date="2019-04" db="EMBL/GenBank/DDBJ databases">
        <title>Fungal friends and foes A comparative genomics study of 23 Aspergillus species from section Flavi.</title>
        <authorList>
            <consortium name="DOE Joint Genome Institute"/>
            <person name="Kjaerbolling I."/>
            <person name="Vesth T.C."/>
            <person name="Frisvad J.C."/>
            <person name="Nybo J.L."/>
            <person name="Theobald S."/>
            <person name="Kildgaard S."/>
            <person name="Petersen T.I."/>
            <person name="Kuo A."/>
            <person name="Sato A."/>
            <person name="Lyhne E.K."/>
            <person name="Kogle M.E."/>
            <person name="Wiebenga A."/>
            <person name="Kun R.S."/>
            <person name="Lubbers R.J."/>
            <person name="Makela M.R."/>
            <person name="Barry K."/>
            <person name="Chovatia M."/>
            <person name="Clum A."/>
            <person name="Daum C."/>
            <person name="Haridas S."/>
            <person name="He G."/>
            <person name="LaButti K."/>
            <person name="Lipzen A."/>
            <person name="Mondo S."/>
            <person name="Pangilinan J."/>
            <person name="Riley R."/>
            <person name="Salamov A."/>
            <person name="Simmons B.A."/>
            <person name="Magnuson J.K."/>
            <person name="Henrissat B."/>
            <person name="Mortensen U.H."/>
            <person name="Larsen T.O."/>
            <person name="De vries R.P."/>
            <person name="Grigoriev I.V."/>
            <person name="Machida M."/>
            <person name="Baker S.E."/>
            <person name="Andersen M.R."/>
        </authorList>
    </citation>
    <scope>NUCLEOTIDE SEQUENCE [LARGE SCALE GENOMIC DNA]</scope>
    <source>
        <strain evidence="2 3">CBS 126849</strain>
    </source>
</reference>
<accession>A0A5N6FC96</accession>
<dbReference type="Proteomes" id="UP000326799">
    <property type="component" value="Unassembled WGS sequence"/>
</dbReference>
<protein>
    <submittedName>
        <fullName evidence="2">Uncharacterized protein</fullName>
    </submittedName>
</protein>
<dbReference type="AlphaFoldDB" id="A0A5N6FC96"/>
<evidence type="ECO:0000313" key="3">
    <source>
        <dbReference type="Proteomes" id="UP000326799"/>
    </source>
</evidence>
<sequence>MALSRPDLSWTCRWTTRVDSGQHAARDVTKDPGQQCRETDEKESGKRRWYCGTERFFGNIALLPFTSDFLYTVPLISADILLTEPCIKGTELVVNAVAYGVKGVRQTKAVDEGNAAIDIVASYDESELPQSDSPRINETHQRPSMMQDYGIINRTTGLRRQSNLNASDFSTEPNTENRSKELPSSVKTSRIQARDEEYAEAICRRHLDRGFRSPRLKCPDFRKLVIDKYQS</sequence>
<gene>
    <name evidence="2" type="ORF">BDV33DRAFT_197439</name>
</gene>
<organism evidence="2 3">
    <name type="scientific">Aspergillus novoparasiticus</name>
    <dbReference type="NCBI Taxonomy" id="986946"/>
    <lineage>
        <taxon>Eukaryota</taxon>
        <taxon>Fungi</taxon>
        <taxon>Dikarya</taxon>
        <taxon>Ascomycota</taxon>
        <taxon>Pezizomycotina</taxon>
        <taxon>Eurotiomycetes</taxon>
        <taxon>Eurotiomycetidae</taxon>
        <taxon>Eurotiales</taxon>
        <taxon>Aspergillaceae</taxon>
        <taxon>Aspergillus</taxon>
        <taxon>Aspergillus subgen. Circumdati</taxon>
    </lineage>
</organism>
<keyword evidence="3" id="KW-1185">Reference proteome</keyword>